<accession>Q0ANU9</accession>
<dbReference type="eggNOG" id="ENOG5034B2A">
    <property type="taxonomic scope" value="Bacteria"/>
</dbReference>
<keyword evidence="1" id="KW-1133">Transmembrane helix</keyword>
<evidence type="ECO:0008006" key="4">
    <source>
        <dbReference type="Google" id="ProtNLM"/>
    </source>
</evidence>
<reference evidence="2 3" key="1">
    <citation type="submission" date="2006-08" db="EMBL/GenBank/DDBJ databases">
        <title>Complete sequence of Maricaulis maris MCS10.</title>
        <authorList>
            <consortium name="US DOE Joint Genome Institute"/>
            <person name="Copeland A."/>
            <person name="Lucas S."/>
            <person name="Lapidus A."/>
            <person name="Barry K."/>
            <person name="Detter J.C."/>
            <person name="Glavina del Rio T."/>
            <person name="Hammon N."/>
            <person name="Israni S."/>
            <person name="Dalin E."/>
            <person name="Tice H."/>
            <person name="Pitluck S."/>
            <person name="Saunders E."/>
            <person name="Brettin T."/>
            <person name="Bruce D."/>
            <person name="Han C."/>
            <person name="Tapia R."/>
            <person name="Gilna P."/>
            <person name="Schmutz J."/>
            <person name="Larimer F."/>
            <person name="Land M."/>
            <person name="Hauser L."/>
            <person name="Kyrpides N."/>
            <person name="Mikhailova N."/>
            <person name="Viollier P."/>
            <person name="Stephens C."/>
            <person name="Richardson P."/>
        </authorList>
    </citation>
    <scope>NUCLEOTIDE SEQUENCE [LARGE SCALE GENOMIC DNA]</scope>
    <source>
        <strain evidence="2 3">MCS10</strain>
    </source>
</reference>
<name>Q0ANU9_MARMM</name>
<evidence type="ECO:0000313" key="2">
    <source>
        <dbReference type="EMBL" id="ABI66038.1"/>
    </source>
</evidence>
<organism evidence="2 3">
    <name type="scientific">Maricaulis maris (strain MCS10)</name>
    <name type="common">Caulobacter maris</name>
    <dbReference type="NCBI Taxonomy" id="394221"/>
    <lineage>
        <taxon>Bacteria</taxon>
        <taxon>Pseudomonadati</taxon>
        <taxon>Pseudomonadota</taxon>
        <taxon>Alphaproteobacteria</taxon>
        <taxon>Maricaulales</taxon>
        <taxon>Maricaulaceae</taxon>
        <taxon>Maricaulis</taxon>
    </lineage>
</organism>
<keyword evidence="1" id="KW-0472">Membrane</keyword>
<dbReference type="OrthoDB" id="7629400at2"/>
<protein>
    <recommendedName>
        <fullName evidence="4">DUF4199 domain-containing protein</fullName>
    </recommendedName>
</protein>
<keyword evidence="1" id="KW-0812">Transmembrane</keyword>
<dbReference type="Proteomes" id="UP000001964">
    <property type="component" value="Chromosome"/>
</dbReference>
<feature type="transmembrane region" description="Helical" evidence="1">
    <location>
        <begin position="12"/>
        <end position="34"/>
    </location>
</feature>
<dbReference type="EMBL" id="CP000449">
    <property type="protein sequence ID" value="ABI66038.1"/>
    <property type="molecule type" value="Genomic_DNA"/>
</dbReference>
<keyword evidence="3" id="KW-1185">Reference proteome</keyword>
<evidence type="ECO:0000313" key="3">
    <source>
        <dbReference type="Proteomes" id="UP000001964"/>
    </source>
</evidence>
<dbReference type="RefSeq" id="WP_011643684.1">
    <property type="nucleotide sequence ID" value="NC_008347.1"/>
</dbReference>
<dbReference type="AlphaFoldDB" id="Q0ANU9"/>
<feature type="transmembrane region" description="Helical" evidence="1">
    <location>
        <begin position="40"/>
        <end position="58"/>
    </location>
</feature>
<feature type="transmembrane region" description="Helical" evidence="1">
    <location>
        <begin position="70"/>
        <end position="95"/>
    </location>
</feature>
<dbReference type="HOGENOM" id="CLU_1561334_0_0_5"/>
<feature type="transmembrane region" description="Helical" evidence="1">
    <location>
        <begin position="147"/>
        <end position="168"/>
    </location>
</feature>
<dbReference type="KEGG" id="mmr:Mmar10_1746"/>
<proteinExistence type="predicted"/>
<gene>
    <name evidence="2" type="ordered locus">Mmar10_1746</name>
</gene>
<evidence type="ECO:0000256" key="1">
    <source>
        <dbReference type="SAM" id="Phobius"/>
    </source>
</evidence>
<sequence>MNPIALILPNHRASVSAFVLGLVILMSLDALRLAFGSAPVPGFVPLLAIWFVCYSLFANRRRHAGRDVGLAFLPPVLAILAKGVGAAVGFGMQIFDAMLEFAADQGVDTSDQIAFNEALADPGFQPAFQSWLEADQERLMAMMQAGAWPSFIGFWLVLGVFAIWFATLQRNGSAAAQS</sequence>